<dbReference type="InterPro" id="IPR001810">
    <property type="entry name" value="F-box_dom"/>
</dbReference>
<dbReference type="Gene3D" id="3.80.10.10">
    <property type="entry name" value="Ribonuclease Inhibitor"/>
    <property type="match status" value="1"/>
</dbReference>
<keyword evidence="2" id="KW-0488">Methylation</keyword>
<keyword evidence="12" id="KW-1185">Reference proteome</keyword>
<dbReference type="PANTHER" id="PTHR15739:SF4">
    <property type="entry name" value="F-BOX ONLY PROTEIN 41"/>
    <property type="match status" value="1"/>
</dbReference>
<keyword evidence="5 8" id="KW-0175">Coiled coil</keyword>
<gene>
    <name evidence="11" type="primary">FBXO41</name>
</gene>
<evidence type="ECO:0000256" key="3">
    <source>
        <dbReference type="ARBA" id="ARBA00022553"/>
    </source>
</evidence>
<dbReference type="Gene3D" id="1.20.1280.50">
    <property type="match status" value="1"/>
</dbReference>
<evidence type="ECO:0000256" key="1">
    <source>
        <dbReference type="ARBA" id="ARBA00003437"/>
    </source>
</evidence>
<organism evidence="11 12">
    <name type="scientific">Pan paniscus</name>
    <name type="common">Pygmy chimpanzee</name>
    <name type="synonym">Bonobo</name>
    <dbReference type="NCBI Taxonomy" id="9597"/>
    <lineage>
        <taxon>Eukaryota</taxon>
        <taxon>Metazoa</taxon>
        <taxon>Chordata</taxon>
        <taxon>Craniata</taxon>
        <taxon>Vertebrata</taxon>
        <taxon>Euteleostomi</taxon>
        <taxon>Mammalia</taxon>
        <taxon>Eutheria</taxon>
        <taxon>Euarchontoglires</taxon>
        <taxon>Primates</taxon>
        <taxon>Haplorrhini</taxon>
        <taxon>Catarrhini</taxon>
        <taxon>Hominidae</taxon>
        <taxon>Pan</taxon>
    </lineage>
</organism>
<protein>
    <recommendedName>
        <fullName evidence="7">F-box only protein 41</fullName>
    </recommendedName>
</protein>
<dbReference type="AlphaFoldDB" id="A0A2R8ZEZ6"/>
<feature type="coiled-coil region" evidence="8">
    <location>
        <begin position="153"/>
        <end position="201"/>
    </location>
</feature>
<dbReference type="Bgee" id="ENSPPAG00000014982">
    <property type="expression patterns" value="Expressed in cerebellum and 2 other cell types or tissues"/>
</dbReference>
<dbReference type="SUPFAM" id="SSF52047">
    <property type="entry name" value="RNI-like"/>
    <property type="match status" value="1"/>
</dbReference>
<evidence type="ECO:0000313" key="11">
    <source>
        <dbReference type="Ensembl" id="ENSPPAP00000003592.1"/>
    </source>
</evidence>
<accession>A0A2R8ZEZ6</accession>
<keyword evidence="3" id="KW-0597">Phosphoprotein</keyword>
<dbReference type="Pfam" id="PF12937">
    <property type="entry name" value="F-box-like"/>
    <property type="match status" value="1"/>
</dbReference>
<dbReference type="Ensembl" id="ENSPPAT00000016516.1">
    <property type="protein sequence ID" value="ENSPPAP00000003592.1"/>
    <property type="gene ID" value="ENSPPAG00000014982.1"/>
</dbReference>
<evidence type="ECO:0000256" key="6">
    <source>
        <dbReference type="ARBA" id="ARBA00062469"/>
    </source>
</evidence>
<reference evidence="11" key="1">
    <citation type="submission" date="2025-08" db="UniProtKB">
        <authorList>
            <consortium name="Ensembl"/>
        </authorList>
    </citation>
    <scope>IDENTIFICATION</scope>
</reference>
<evidence type="ECO:0000256" key="9">
    <source>
        <dbReference type="SAM" id="MobiDB-lite"/>
    </source>
</evidence>
<name>A0A2R8ZEZ6_PANPA</name>
<dbReference type="PANTHER" id="PTHR15739">
    <property type="entry name" value="ZINC FINGER PROTEIN"/>
    <property type="match status" value="1"/>
</dbReference>
<dbReference type="EMBL" id="AJFE02024435">
    <property type="status" value="NOT_ANNOTATED_CDS"/>
    <property type="molecule type" value="Genomic_DNA"/>
</dbReference>
<evidence type="ECO:0000259" key="10">
    <source>
        <dbReference type="Pfam" id="PF12937"/>
    </source>
</evidence>
<reference evidence="11" key="2">
    <citation type="submission" date="2025-09" db="UniProtKB">
        <authorList>
            <consortium name="Ensembl"/>
        </authorList>
    </citation>
    <scope>IDENTIFICATION</scope>
</reference>
<evidence type="ECO:0000256" key="4">
    <source>
        <dbReference type="ARBA" id="ARBA00022786"/>
    </source>
</evidence>
<dbReference type="EMBL" id="AJFE02024434">
    <property type="status" value="NOT_ANNOTATED_CDS"/>
    <property type="molecule type" value="Genomic_DNA"/>
</dbReference>
<evidence type="ECO:0000256" key="2">
    <source>
        <dbReference type="ARBA" id="ARBA00022481"/>
    </source>
</evidence>
<dbReference type="FunFam" id="3.80.10.10:FF:000229">
    <property type="entry name" value="F-box only protein 41"/>
    <property type="match status" value="1"/>
</dbReference>
<feature type="region of interest" description="Disordered" evidence="9">
    <location>
        <begin position="1"/>
        <end position="46"/>
    </location>
</feature>
<dbReference type="GeneTree" id="ENSGT00530000063713"/>
<comment type="subunit">
    <text evidence="6">Directly interacts with SKP1 and CUL1.</text>
</comment>
<comment type="function">
    <text evidence="1">Substrate-recognition component of the SCF (SKP1-CUL1-F-box protein)-type E3 ubiquitin ligase complex.</text>
</comment>
<dbReference type="SUPFAM" id="SSF81383">
    <property type="entry name" value="F-box domain"/>
    <property type="match status" value="1"/>
</dbReference>
<keyword evidence="4" id="KW-0833">Ubl conjugation pathway</keyword>
<evidence type="ECO:0000256" key="5">
    <source>
        <dbReference type="ARBA" id="ARBA00023054"/>
    </source>
</evidence>
<dbReference type="InterPro" id="IPR036047">
    <property type="entry name" value="F-box-like_dom_sf"/>
</dbReference>
<feature type="region of interest" description="Disordered" evidence="9">
    <location>
        <begin position="84"/>
        <end position="113"/>
    </location>
</feature>
<feature type="domain" description="F-box" evidence="10">
    <location>
        <begin position="466"/>
        <end position="503"/>
    </location>
</feature>
<feature type="compositionally biased region" description="Low complexity" evidence="9">
    <location>
        <begin position="102"/>
        <end position="113"/>
    </location>
</feature>
<feature type="compositionally biased region" description="Polar residues" evidence="9">
    <location>
        <begin position="304"/>
        <end position="325"/>
    </location>
</feature>
<dbReference type="InterPro" id="IPR052283">
    <property type="entry name" value="GenomicStab_NeuMorph_Reg"/>
</dbReference>
<evidence type="ECO:0000256" key="8">
    <source>
        <dbReference type="SAM" id="Coils"/>
    </source>
</evidence>
<feature type="compositionally biased region" description="Pro residues" evidence="9">
    <location>
        <begin position="89"/>
        <end position="101"/>
    </location>
</feature>
<dbReference type="InterPro" id="IPR032675">
    <property type="entry name" value="LRR_dom_sf"/>
</dbReference>
<sequence>MRAPGWEPGWEQRYPLPKTHRVSSSLLAPGRGRPEGPRPRSPMSALPCEELAEPGLVPAAAARYALREIEIPLGELFARKSVASSACSTPPPGPVPGPCPGPASASPASPSPADVAYEEGLARLKIRALEKLEVDRRLERLSEEVEQKIAGQVGRLQAELERKAAELETARQESARLGREKEELEERASELSRQVDVSVELLASLKQDLVHKEQELSLDPRGPVRAGKPASLGCLSVHLSIFPNYFPFSLLSPISSPSFALFPLLFLLILLPPPPLSFTSCSGGPQREHHVGPAVPNTYAVSRHGSSPSTGASSRVPAASQSSGCYDSDSLELPRPEEGAPEDSGPGGLGTRAQAANGGSERSQPPRSSGLRRQAIQNWQRRPRRHSTEGEEGDVSDVGSRTTESEAEGPLDVPRPGPAMAGPLSSCRLSARPEGGSGRGRRAERVSPSRSNEVISPEILKMRAALFCIFTYLDTRTLLHAAEVCRDWRFVARHPAVWTRVLLENARVCSKFLAMLAQWCTQAHSLTLQNLKPRQRGKKESKEEYARSTRGCLEAGLESLLKAAGGNLLILRISHCPNILTDRSLWLASCYCRALQAVTYRSATDPVGHEVIWALGAGCREIVSLQVAPLHPCQQPTRFSNRCLQMIGRCWPHLRSFLGLGCQGAGCRGSPFFLFLARNCMRLQVLELDHVSEITQEVAAEVCREGLKGLEMLVLTATPVTPKALLHFNSICRNLKSIVVQIGIADYFKEPSSPEAQKLFEDMVTKLQALRRRPGFSKILHIKVEGGC</sequence>
<dbReference type="Proteomes" id="UP000240080">
    <property type="component" value="Unplaced"/>
</dbReference>
<dbReference type="CDD" id="cd22109">
    <property type="entry name" value="F-box_FBXO41"/>
    <property type="match status" value="1"/>
</dbReference>
<proteinExistence type="predicted"/>
<evidence type="ECO:0000313" key="12">
    <source>
        <dbReference type="Proteomes" id="UP000240080"/>
    </source>
</evidence>
<feature type="region of interest" description="Disordered" evidence="9">
    <location>
        <begin position="280"/>
        <end position="449"/>
    </location>
</feature>
<evidence type="ECO:0000256" key="7">
    <source>
        <dbReference type="ARBA" id="ARBA00068915"/>
    </source>
</evidence>